<dbReference type="RefSeq" id="WP_196205129.1">
    <property type="nucleotide sequence ID" value="NZ_JADPUN010000281.1"/>
</dbReference>
<dbReference type="EMBL" id="JADPUN010000281">
    <property type="protein sequence ID" value="MBF9133620.1"/>
    <property type="molecule type" value="Genomic_DNA"/>
</dbReference>
<accession>A0ABS0H573</accession>
<dbReference type="Proteomes" id="UP000638560">
    <property type="component" value="Unassembled WGS sequence"/>
</dbReference>
<proteinExistence type="predicted"/>
<keyword evidence="2" id="KW-1185">Reference proteome</keyword>
<evidence type="ECO:0000313" key="1">
    <source>
        <dbReference type="EMBL" id="MBF9133620.1"/>
    </source>
</evidence>
<name>A0ABS0H573_9ACTN</name>
<evidence type="ECO:0000313" key="2">
    <source>
        <dbReference type="Proteomes" id="UP000638560"/>
    </source>
</evidence>
<feature type="non-terminal residue" evidence="1">
    <location>
        <position position="1"/>
    </location>
</feature>
<gene>
    <name evidence="1" type="ORF">I0C86_32490</name>
</gene>
<protein>
    <submittedName>
        <fullName evidence="1">Uncharacterized protein</fullName>
    </submittedName>
</protein>
<sequence length="93" mass="9563">CGGGSTIATSWPQAAAFAMVLPPPHDPSRGSCTASRIGAQIRLDCLIRTADTTLWVACSGGFVEIRHLPVGGITAQGTCPQYGGYALTATSNR</sequence>
<reference evidence="1 2" key="1">
    <citation type="submission" date="2020-11" db="EMBL/GenBank/DDBJ databases">
        <title>A novel isolate from a Black sea contaminated sediment with potential to produce alkanes: Plantactinospora alkalitolerans sp. nov.</title>
        <authorList>
            <person name="Carro L."/>
            <person name="Veyisoglu A."/>
            <person name="Guven K."/>
            <person name="Schumann P."/>
            <person name="Klenk H.-P."/>
            <person name="Sahin N."/>
        </authorList>
    </citation>
    <scope>NUCLEOTIDE SEQUENCE [LARGE SCALE GENOMIC DNA]</scope>
    <source>
        <strain evidence="1 2">S1510</strain>
    </source>
</reference>
<organism evidence="1 2">
    <name type="scientific">Plantactinospora alkalitolerans</name>
    <dbReference type="NCBI Taxonomy" id="2789879"/>
    <lineage>
        <taxon>Bacteria</taxon>
        <taxon>Bacillati</taxon>
        <taxon>Actinomycetota</taxon>
        <taxon>Actinomycetes</taxon>
        <taxon>Micromonosporales</taxon>
        <taxon>Micromonosporaceae</taxon>
        <taxon>Plantactinospora</taxon>
    </lineage>
</organism>
<comment type="caution">
    <text evidence="1">The sequence shown here is derived from an EMBL/GenBank/DDBJ whole genome shotgun (WGS) entry which is preliminary data.</text>
</comment>